<keyword evidence="1" id="KW-1133">Transmembrane helix</keyword>
<keyword evidence="1" id="KW-0812">Transmembrane</keyword>
<name>A0A1X7GMI5_9BACL</name>
<dbReference type="Proteomes" id="UP000192940">
    <property type="component" value="Chromosome I"/>
</dbReference>
<feature type="transmembrane region" description="Helical" evidence="1">
    <location>
        <begin position="25"/>
        <end position="50"/>
    </location>
</feature>
<accession>A0A1X7GMI5</accession>
<reference evidence="2 3" key="1">
    <citation type="submission" date="2017-04" db="EMBL/GenBank/DDBJ databases">
        <authorList>
            <person name="Afonso C.L."/>
            <person name="Miller P.J."/>
            <person name="Scott M.A."/>
            <person name="Spackman E."/>
            <person name="Goraichik I."/>
            <person name="Dimitrov K.M."/>
            <person name="Suarez D.L."/>
            <person name="Swayne D.E."/>
        </authorList>
    </citation>
    <scope>NUCLEOTIDE SEQUENCE [LARGE SCALE GENOMIC DNA]</scope>
    <source>
        <strain evidence="2 3">N3/975</strain>
    </source>
</reference>
<protein>
    <recommendedName>
        <fullName evidence="4">YqzM-like protein</fullName>
    </recommendedName>
</protein>
<dbReference type="STRING" id="1313296.SAMN05661091_0806"/>
<dbReference type="EMBL" id="LT840184">
    <property type="protein sequence ID" value="SMF71859.1"/>
    <property type="molecule type" value="Genomic_DNA"/>
</dbReference>
<dbReference type="RefSeq" id="WP_208917864.1">
    <property type="nucleotide sequence ID" value="NZ_LT840184.1"/>
</dbReference>
<proteinExistence type="predicted"/>
<dbReference type="AlphaFoldDB" id="A0A1X7GMI5"/>
<keyword evidence="1" id="KW-0472">Membrane</keyword>
<gene>
    <name evidence="2" type="ORF">SAMN05661091_0806</name>
</gene>
<evidence type="ECO:0000313" key="3">
    <source>
        <dbReference type="Proteomes" id="UP000192940"/>
    </source>
</evidence>
<organism evidence="2 3">
    <name type="scientific">Paenibacillus uliginis N3/975</name>
    <dbReference type="NCBI Taxonomy" id="1313296"/>
    <lineage>
        <taxon>Bacteria</taxon>
        <taxon>Bacillati</taxon>
        <taxon>Bacillota</taxon>
        <taxon>Bacilli</taxon>
        <taxon>Bacillales</taxon>
        <taxon>Paenibacillaceae</taxon>
        <taxon>Paenibacillus</taxon>
    </lineage>
</organism>
<sequence>MDVNVRAVDPREHINEEPRNDFGDLMMGFTGMFGFMFVIFFAMVIIKFLVG</sequence>
<keyword evidence="3" id="KW-1185">Reference proteome</keyword>
<evidence type="ECO:0000256" key="1">
    <source>
        <dbReference type="SAM" id="Phobius"/>
    </source>
</evidence>
<evidence type="ECO:0000313" key="2">
    <source>
        <dbReference type="EMBL" id="SMF71859.1"/>
    </source>
</evidence>
<evidence type="ECO:0008006" key="4">
    <source>
        <dbReference type="Google" id="ProtNLM"/>
    </source>
</evidence>